<dbReference type="AlphaFoldDB" id="A0A2T3P192"/>
<organism evidence="5 6">
    <name type="scientific">Photobacterium sanctipauli</name>
    <dbReference type="NCBI Taxonomy" id="1342794"/>
    <lineage>
        <taxon>Bacteria</taxon>
        <taxon>Pseudomonadati</taxon>
        <taxon>Pseudomonadota</taxon>
        <taxon>Gammaproteobacteria</taxon>
        <taxon>Vibrionales</taxon>
        <taxon>Vibrionaceae</taxon>
        <taxon>Photobacterium</taxon>
    </lineage>
</organism>
<name>A0A2T3P192_9GAMM</name>
<gene>
    <name evidence="5" type="ORF">C9I98_03210</name>
</gene>
<dbReference type="Pfam" id="PF13084">
    <property type="entry name" value="DUF3943"/>
    <property type="match status" value="1"/>
</dbReference>
<dbReference type="Proteomes" id="UP000241771">
    <property type="component" value="Unassembled WGS sequence"/>
</dbReference>
<feature type="domain" description="DUF3943" evidence="3">
    <location>
        <begin position="185"/>
        <end position="294"/>
    </location>
</feature>
<feature type="signal peptide" evidence="2">
    <location>
        <begin position="1"/>
        <end position="37"/>
    </location>
</feature>
<reference evidence="5 6" key="1">
    <citation type="submission" date="2018-01" db="EMBL/GenBank/DDBJ databases">
        <title>Whole genome sequencing of Histamine producing bacteria.</title>
        <authorList>
            <person name="Butler K."/>
        </authorList>
    </citation>
    <scope>NUCLEOTIDE SEQUENCE [LARGE SCALE GENOMIC DNA]</scope>
    <source>
        <strain evidence="5 6">DSM 100436</strain>
    </source>
</reference>
<dbReference type="Gene3D" id="2.40.160.20">
    <property type="match status" value="1"/>
</dbReference>
<sequence length="520" mass="58536">MSFKKPFIGSQVYKVIRSPLLGLVYAPALLGASVALAEQTTDLASSSTADQAPTTEQIDFSNQAAVSNQTVIAEQPSTFGQVTPLEQSVTADSLESTFEQRAKITNTTWENTPRPLSTYDSPYNVALFSAENGEDKDRLWSQTKSIFWYGVGVAGFIALLPEDISNWDTSDDRLIEKWWDNVRQGPVWDRDVWYINYIGHPYFGGVYYQIARKSGYRQWDAFVYSFMMSTFYWEYGVEAFAEVPAIQDLVVTPVLGWVYGEWAFNKEREIIKRGGTVWGSKGMGNTALFLLDPVDSIGRGINNMMGRDVVKAGTGYIGFQERTLPNGDVDTQVNFNLTYSIGEGDTSPAMSRRYTHTTMMTTYDPVDYSIVGISAGARYLNLDKAWGVENAWAPSMTLGLYFTPSFSARLSYARIDTDSIATGERVTYENYSVDAQYYFMSDQKLRPYVTGGIGETLLDLDRDTTTFQANAGLGLHYQFHDNWGVQLDWTHYYSGKLSSHDDLLSGRLVYRFGTGERNWR</sequence>
<dbReference type="InterPro" id="IPR025079">
    <property type="entry name" value="DUF3943"/>
</dbReference>
<dbReference type="SUPFAM" id="SSF56925">
    <property type="entry name" value="OMPA-like"/>
    <property type="match status" value="1"/>
</dbReference>
<feature type="domain" description="Outer membrane protein beta-barrel" evidence="4">
    <location>
        <begin position="371"/>
        <end position="511"/>
    </location>
</feature>
<feature type="chain" id="PRO_5015487124" evidence="2">
    <location>
        <begin position="38"/>
        <end position="520"/>
    </location>
</feature>
<protein>
    <submittedName>
        <fullName evidence="5">DUF3943 domain-containing protein</fullName>
    </submittedName>
</protein>
<evidence type="ECO:0000259" key="3">
    <source>
        <dbReference type="Pfam" id="PF13084"/>
    </source>
</evidence>
<dbReference type="EMBL" id="PYMA01000001">
    <property type="protein sequence ID" value="PSW22284.1"/>
    <property type="molecule type" value="Genomic_DNA"/>
</dbReference>
<dbReference type="InterPro" id="IPR027385">
    <property type="entry name" value="Beta-barrel_OMP"/>
</dbReference>
<evidence type="ECO:0000313" key="6">
    <source>
        <dbReference type="Proteomes" id="UP000241771"/>
    </source>
</evidence>
<keyword evidence="6" id="KW-1185">Reference proteome</keyword>
<keyword evidence="1 2" id="KW-0732">Signal</keyword>
<proteinExistence type="predicted"/>
<dbReference type="InterPro" id="IPR011250">
    <property type="entry name" value="OMP/PagP_B-barrel"/>
</dbReference>
<comment type="caution">
    <text evidence="5">The sequence shown here is derived from an EMBL/GenBank/DDBJ whole genome shotgun (WGS) entry which is preliminary data.</text>
</comment>
<dbReference type="OrthoDB" id="9152616at2"/>
<evidence type="ECO:0000256" key="2">
    <source>
        <dbReference type="SAM" id="SignalP"/>
    </source>
</evidence>
<evidence type="ECO:0000259" key="4">
    <source>
        <dbReference type="Pfam" id="PF13505"/>
    </source>
</evidence>
<dbReference type="Pfam" id="PF13505">
    <property type="entry name" value="OMP_b-brl"/>
    <property type="match status" value="1"/>
</dbReference>
<evidence type="ECO:0000256" key="1">
    <source>
        <dbReference type="ARBA" id="ARBA00022729"/>
    </source>
</evidence>
<evidence type="ECO:0000313" key="5">
    <source>
        <dbReference type="EMBL" id="PSW22284.1"/>
    </source>
</evidence>
<accession>A0A2T3P192</accession>